<accession>A0A8H4VEK4</accession>
<dbReference type="AlphaFoldDB" id="A0A8H4VEK4"/>
<evidence type="ECO:0008006" key="5">
    <source>
        <dbReference type="Google" id="ProtNLM"/>
    </source>
</evidence>
<keyword evidence="2" id="KW-0732">Signal</keyword>
<evidence type="ECO:0000313" key="4">
    <source>
        <dbReference type="Proteomes" id="UP000562929"/>
    </source>
</evidence>
<protein>
    <recommendedName>
        <fullName evidence="5">Extracellular membrane protein CFEM domain-containing protein</fullName>
    </recommendedName>
</protein>
<feature type="compositionally biased region" description="Polar residues" evidence="1">
    <location>
        <begin position="405"/>
        <end position="414"/>
    </location>
</feature>
<dbReference type="Proteomes" id="UP000562929">
    <property type="component" value="Unassembled WGS sequence"/>
</dbReference>
<evidence type="ECO:0000256" key="1">
    <source>
        <dbReference type="SAM" id="MobiDB-lite"/>
    </source>
</evidence>
<feature type="compositionally biased region" description="Basic and acidic residues" evidence="1">
    <location>
        <begin position="101"/>
        <end position="137"/>
    </location>
</feature>
<feature type="compositionally biased region" description="Low complexity" evidence="1">
    <location>
        <begin position="415"/>
        <end position="443"/>
    </location>
</feature>
<sequence length="621" mass="67877">MRAELVVLASLAGPALAVPSFERRQEKPIDKRETYPIDRINGICTNHWDRFIPHQVCVNIHLECWQKPESQYRVQADTCAGTRILRMRLDGTANKGQTKPAAEKPKESKPEEPKPEEPKPVIEKPAEPKPAHEKPEDSDPVADNPINTPESEIQPASELSPEQVIEAACGDQRAGQEGFPTMKFCISIATLCQEGMGLDSVDWVPCLSQTMAEEMQRIDAKEKASKQAKEKEPQGQDKDKDVQTPDKKPEPSSTPQSTPQPSPQESIPGVCKEFFAGRPNYPSMDFCLDAANKCQQQLGSKYDDWVPCVLRSMTDEIRKPRDKAQPPVPTPDDKPEPIETPQPSPQPSPEGSIAAACKELFAGRKGYPSMEFCVAAAKKCQEQLGSRYDDWVPCLVRDLTEEVRNPQSQAQPSVEQTGTTAQETASQSSQQTSAMTTATAQETSTEEPELTSSTSDELKPVQTSVETQATSTNATALAEEAPSTTTAKTTLSDAEESQPTQTTASSTVGSSTVETTSETPKPTPTASAKQQFRDRCNISGRPKACLRAATNCAARFTRDSKLEDFLDCVDSMQLCLNAGSKQGECMEASGQCVSELKGQGQLVDYQVLKKCVMKKRPANFC</sequence>
<reference evidence="3 4" key="1">
    <citation type="journal article" date="2020" name="G3 (Bethesda)">
        <title>Genetic Underpinnings of Host Manipulation by Ophiocordyceps as Revealed by Comparative Transcriptomics.</title>
        <authorList>
            <person name="Will I."/>
            <person name="Das B."/>
            <person name="Trinh T."/>
            <person name="Brachmann A."/>
            <person name="Ohm R.A."/>
            <person name="de Bekker C."/>
        </authorList>
    </citation>
    <scope>NUCLEOTIDE SEQUENCE [LARGE SCALE GENOMIC DNA]</scope>
    <source>
        <strain evidence="3 4">EC05</strain>
    </source>
</reference>
<evidence type="ECO:0000313" key="3">
    <source>
        <dbReference type="EMBL" id="KAF4591355.1"/>
    </source>
</evidence>
<feature type="compositionally biased region" description="Low complexity" evidence="1">
    <location>
        <begin position="500"/>
        <end position="530"/>
    </location>
</feature>
<feature type="signal peptide" evidence="2">
    <location>
        <begin position="1"/>
        <end position="17"/>
    </location>
</feature>
<feature type="compositionally biased region" description="Basic and acidic residues" evidence="1">
    <location>
        <begin position="313"/>
        <end position="324"/>
    </location>
</feature>
<feature type="compositionally biased region" description="Low complexity" evidence="1">
    <location>
        <begin position="251"/>
        <end position="266"/>
    </location>
</feature>
<feature type="compositionally biased region" description="Pro residues" evidence="1">
    <location>
        <begin position="338"/>
        <end position="348"/>
    </location>
</feature>
<gene>
    <name evidence="3" type="ORF">GQ602_001654</name>
</gene>
<dbReference type="OrthoDB" id="10525115at2759"/>
<feature type="region of interest" description="Disordered" evidence="1">
    <location>
        <begin position="313"/>
        <end position="354"/>
    </location>
</feature>
<feature type="compositionally biased region" description="Polar residues" evidence="1">
    <location>
        <begin position="482"/>
        <end position="492"/>
    </location>
</feature>
<dbReference type="EMBL" id="JAACLJ010000002">
    <property type="protein sequence ID" value="KAF4591355.1"/>
    <property type="molecule type" value="Genomic_DNA"/>
</dbReference>
<feature type="region of interest" description="Disordered" evidence="1">
    <location>
        <begin position="217"/>
        <end position="269"/>
    </location>
</feature>
<comment type="caution">
    <text evidence="3">The sequence shown here is derived from an EMBL/GenBank/DDBJ whole genome shotgun (WGS) entry which is preliminary data.</text>
</comment>
<organism evidence="3 4">
    <name type="scientific">Ophiocordyceps camponoti-floridani</name>
    <dbReference type="NCBI Taxonomy" id="2030778"/>
    <lineage>
        <taxon>Eukaryota</taxon>
        <taxon>Fungi</taxon>
        <taxon>Dikarya</taxon>
        <taxon>Ascomycota</taxon>
        <taxon>Pezizomycotina</taxon>
        <taxon>Sordariomycetes</taxon>
        <taxon>Hypocreomycetidae</taxon>
        <taxon>Hypocreales</taxon>
        <taxon>Ophiocordycipitaceae</taxon>
        <taxon>Ophiocordyceps</taxon>
    </lineage>
</organism>
<feature type="chain" id="PRO_5034243603" description="Extracellular membrane protein CFEM domain-containing protein" evidence="2">
    <location>
        <begin position="18"/>
        <end position="621"/>
    </location>
</feature>
<proteinExistence type="predicted"/>
<feature type="region of interest" description="Disordered" evidence="1">
    <location>
        <begin position="90"/>
        <end position="161"/>
    </location>
</feature>
<feature type="region of interest" description="Disordered" evidence="1">
    <location>
        <begin position="402"/>
        <end position="533"/>
    </location>
</feature>
<name>A0A8H4VEK4_9HYPO</name>
<evidence type="ECO:0000256" key="2">
    <source>
        <dbReference type="SAM" id="SignalP"/>
    </source>
</evidence>
<feature type="compositionally biased region" description="Basic and acidic residues" evidence="1">
    <location>
        <begin position="217"/>
        <end position="250"/>
    </location>
</feature>
<keyword evidence="4" id="KW-1185">Reference proteome</keyword>
<feature type="compositionally biased region" description="Polar residues" evidence="1">
    <location>
        <begin position="461"/>
        <end position="475"/>
    </location>
</feature>